<gene>
    <name evidence="1" type="ORF">LCGC14_1618270</name>
</gene>
<name>A0A0F9L683_9ZZZZ</name>
<comment type="caution">
    <text evidence="1">The sequence shown here is derived from an EMBL/GenBank/DDBJ whole genome shotgun (WGS) entry which is preliminary data.</text>
</comment>
<protein>
    <submittedName>
        <fullName evidence="1">Uncharacterized protein</fullName>
    </submittedName>
</protein>
<evidence type="ECO:0000313" key="1">
    <source>
        <dbReference type="EMBL" id="KKM23130.1"/>
    </source>
</evidence>
<organism evidence="1">
    <name type="scientific">marine sediment metagenome</name>
    <dbReference type="NCBI Taxonomy" id="412755"/>
    <lineage>
        <taxon>unclassified sequences</taxon>
        <taxon>metagenomes</taxon>
        <taxon>ecological metagenomes</taxon>
    </lineage>
</organism>
<dbReference type="AlphaFoldDB" id="A0A0F9L683"/>
<feature type="non-terminal residue" evidence="1">
    <location>
        <position position="1"/>
    </location>
</feature>
<proteinExistence type="predicted"/>
<reference evidence="1" key="1">
    <citation type="journal article" date="2015" name="Nature">
        <title>Complex archaea that bridge the gap between prokaryotes and eukaryotes.</title>
        <authorList>
            <person name="Spang A."/>
            <person name="Saw J.H."/>
            <person name="Jorgensen S.L."/>
            <person name="Zaremba-Niedzwiedzka K."/>
            <person name="Martijn J."/>
            <person name="Lind A.E."/>
            <person name="van Eijk R."/>
            <person name="Schleper C."/>
            <person name="Guy L."/>
            <person name="Ettema T.J."/>
        </authorList>
    </citation>
    <scope>NUCLEOTIDE SEQUENCE</scope>
</reference>
<sequence length="76" mass="8904">IILVLFSAFLGSLITYGLFQVEQKWNEDILFSYNDGQINAVLTFLDEAIVYVRIFEKDEVITTRARPQFQKKDFHS</sequence>
<accession>A0A0F9L683</accession>
<dbReference type="EMBL" id="LAZR01013193">
    <property type="protein sequence ID" value="KKM23130.1"/>
    <property type="molecule type" value="Genomic_DNA"/>
</dbReference>